<protein>
    <submittedName>
        <fullName evidence="1">Uncharacterized protein</fullName>
    </submittedName>
</protein>
<sequence>MTEAIGGPLQRYPSTNSKLYPLFKIAKGLLENPDFMPEGGPLGIYCTHPYYHTRKLTQTLMPFSLRGIDAITFSVFRALGLKVLVAPVLGDEAWDEWEQAREEKWMQKIYGDEPMAEGVVVEEEEEDAGDKTRVGKSWHKMRMVSGEGGIGLRVGEDPTPFTNYHYPLHVLPSVTWLNESTENWEIAMVNLKKHLRLHPWPIRNRNRNRNGSHVAILTRRHIHRDPSD</sequence>
<comment type="caution">
    <text evidence="1">The sequence shown here is derived from an EMBL/GenBank/DDBJ whole genome shotgun (WGS) entry which is preliminary data.</text>
</comment>
<proteinExistence type="predicted"/>
<organism evidence="1 2">
    <name type="scientific">Lachnellula subtilissima</name>
    <dbReference type="NCBI Taxonomy" id="602034"/>
    <lineage>
        <taxon>Eukaryota</taxon>
        <taxon>Fungi</taxon>
        <taxon>Dikarya</taxon>
        <taxon>Ascomycota</taxon>
        <taxon>Pezizomycotina</taxon>
        <taxon>Leotiomycetes</taxon>
        <taxon>Helotiales</taxon>
        <taxon>Lachnaceae</taxon>
        <taxon>Lachnellula</taxon>
    </lineage>
</organism>
<evidence type="ECO:0000313" key="1">
    <source>
        <dbReference type="EMBL" id="TVY39980.1"/>
    </source>
</evidence>
<accession>A0A8H8RQM9</accession>
<dbReference type="OrthoDB" id="27483at2759"/>
<gene>
    <name evidence="1" type="ORF">LSUB1_G002009</name>
</gene>
<evidence type="ECO:0000313" key="2">
    <source>
        <dbReference type="Proteomes" id="UP000462212"/>
    </source>
</evidence>
<reference evidence="1 2" key="1">
    <citation type="submission" date="2018-05" db="EMBL/GenBank/DDBJ databases">
        <title>Genome sequencing and assembly of the regulated plant pathogen Lachnellula willkommii and related sister species for the development of diagnostic species identification markers.</title>
        <authorList>
            <person name="Giroux E."/>
            <person name="Bilodeau G."/>
        </authorList>
    </citation>
    <scope>NUCLEOTIDE SEQUENCE [LARGE SCALE GENOMIC DNA]</scope>
    <source>
        <strain evidence="1 2">CBS 197.66</strain>
    </source>
</reference>
<dbReference type="Proteomes" id="UP000462212">
    <property type="component" value="Unassembled WGS sequence"/>
</dbReference>
<keyword evidence="2" id="KW-1185">Reference proteome</keyword>
<dbReference type="EMBL" id="QGMJ01000200">
    <property type="protein sequence ID" value="TVY39980.1"/>
    <property type="molecule type" value="Genomic_DNA"/>
</dbReference>
<dbReference type="AlphaFoldDB" id="A0A8H8RQM9"/>
<name>A0A8H8RQM9_9HELO</name>